<evidence type="ECO:0000256" key="1">
    <source>
        <dbReference type="ARBA" id="ARBA00001286"/>
    </source>
</evidence>
<dbReference type="GO" id="GO:0006281">
    <property type="term" value="P:DNA repair"/>
    <property type="evidence" value="ECO:0007669"/>
    <property type="project" value="UniProtKB-KW"/>
</dbReference>
<keyword evidence="6" id="KW-0808">Transferase</keyword>
<dbReference type="PANTHER" id="PTHR10815">
    <property type="entry name" value="METHYLATED-DNA--PROTEIN-CYSTEINE METHYLTRANSFERASE"/>
    <property type="match status" value="1"/>
</dbReference>
<dbReference type="InterPro" id="IPR001497">
    <property type="entry name" value="MethylDNA_cys_MeTrfase_AS"/>
</dbReference>
<keyword evidence="5" id="KW-0489">Methyltransferase</keyword>
<dbReference type="Pfam" id="PF01035">
    <property type="entry name" value="DNA_binding_1"/>
    <property type="match status" value="1"/>
</dbReference>
<dbReference type="GO" id="GO:0003908">
    <property type="term" value="F:methylated-DNA-[protein]-cysteine S-methyltransferase activity"/>
    <property type="evidence" value="ECO:0007669"/>
    <property type="project" value="UniProtKB-EC"/>
</dbReference>
<evidence type="ECO:0000259" key="13">
    <source>
        <dbReference type="Pfam" id="PF01035"/>
    </source>
</evidence>
<feature type="compositionally biased region" description="Low complexity" evidence="12">
    <location>
        <begin position="155"/>
        <end position="180"/>
    </location>
</feature>
<dbReference type="EC" id="2.1.1.63" evidence="3"/>
<evidence type="ECO:0000256" key="5">
    <source>
        <dbReference type="ARBA" id="ARBA00022603"/>
    </source>
</evidence>
<dbReference type="InParanoid" id="Q2GVA1"/>
<dbReference type="OrthoDB" id="1907495at2759"/>
<comment type="similarity">
    <text evidence="2">Belongs to the MGMT family.</text>
</comment>
<accession>Q2GVA1</accession>
<dbReference type="InterPro" id="IPR036388">
    <property type="entry name" value="WH-like_DNA-bd_sf"/>
</dbReference>
<evidence type="ECO:0000256" key="10">
    <source>
        <dbReference type="ARBA" id="ARBA00031621"/>
    </source>
</evidence>
<reference evidence="15" key="1">
    <citation type="journal article" date="2015" name="Genome Announc.">
        <title>Draft genome sequence of the cellulolytic fungus Chaetomium globosum.</title>
        <authorList>
            <person name="Cuomo C.A."/>
            <person name="Untereiner W.A."/>
            <person name="Ma L.-J."/>
            <person name="Grabherr M."/>
            <person name="Birren B.W."/>
        </authorList>
    </citation>
    <scope>NUCLEOTIDE SEQUENCE [LARGE SCALE GENOMIC DNA]</scope>
    <source>
        <strain evidence="15">ATCC 6205 / CBS 148.51 / DSM 1962 / NBRC 6347 / NRRL 1970</strain>
    </source>
</reference>
<evidence type="ECO:0000256" key="6">
    <source>
        <dbReference type="ARBA" id="ARBA00022679"/>
    </source>
</evidence>
<dbReference type="PANTHER" id="PTHR10815:SF13">
    <property type="entry name" value="METHYLATED-DNA--PROTEIN-CYSTEINE METHYLTRANSFERASE"/>
    <property type="match status" value="1"/>
</dbReference>
<gene>
    <name evidence="14" type="ORF">CHGG_08103</name>
</gene>
<dbReference type="AlphaFoldDB" id="Q2GVA1"/>
<organism evidence="14 15">
    <name type="scientific">Chaetomium globosum (strain ATCC 6205 / CBS 148.51 / DSM 1962 / NBRC 6347 / NRRL 1970)</name>
    <name type="common">Soil fungus</name>
    <dbReference type="NCBI Taxonomy" id="306901"/>
    <lineage>
        <taxon>Eukaryota</taxon>
        <taxon>Fungi</taxon>
        <taxon>Dikarya</taxon>
        <taxon>Ascomycota</taxon>
        <taxon>Pezizomycotina</taxon>
        <taxon>Sordariomycetes</taxon>
        <taxon>Sordariomycetidae</taxon>
        <taxon>Sordariales</taxon>
        <taxon>Chaetomiaceae</taxon>
        <taxon>Chaetomium</taxon>
    </lineage>
</organism>
<protein>
    <recommendedName>
        <fullName evidence="4">Methylated-DNA--protein-cysteine methyltransferase</fullName>
        <ecNumber evidence="3">2.1.1.63</ecNumber>
    </recommendedName>
    <alternativeName>
        <fullName evidence="9">6-O-methylguanine-DNA methyltransferase</fullName>
    </alternativeName>
    <alternativeName>
        <fullName evidence="10">O-6-methylguanine-DNA-alkyltransferase</fullName>
    </alternativeName>
</protein>
<dbReference type="RefSeq" id="XP_001225759.1">
    <property type="nucleotide sequence ID" value="XM_001225758.1"/>
</dbReference>
<dbReference type="PROSITE" id="PS00374">
    <property type="entry name" value="MGMT"/>
    <property type="match status" value="1"/>
</dbReference>
<feature type="region of interest" description="Disordered" evidence="12">
    <location>
        <begin position="1"/>
        <end position="20"/>
    </location>
</feature>
<keyword evidence="8" id="KW-0234">DNA repair</keyword>
<evidence type="ECO:0000256" key="3">
    <source>
        <dbReference type="ARBA" id="ARBA00011918"/>
    </source>
</evidence>
<evidence type="ECO:0000256" key="9">
    <source>
        <dbReference type="ARBA" id="ARBA00030795"/>
    </source>
</evidence>
<dbReference type="InterPro" id="IPR036217">
    <property type="entry name" value="MethylDNA_cys_MeTrfase_DNAb"/>
</dbReference>
<keyword evidence="7" id="KW-0227">DNA damage</keyword>
<dbReference type="EMBL" id="CH408033">
    <property type="protein sequence ID" value="EAQ86850.1"/>
    <property type="molecule type" value="Genomic_DNA"/>
</dbReference>
<dbReference type="Proteomes" id="UP000001056">
    <property type="component" value="Unassembled WGS sequence"/>
</dbReference>
<name>Q2GVA1_CHAGB</name>
<dbReference type="InterPro" id="IPR014048">
    <property type="entry name" value="MethylDNA_cys_MeTrfase_DNA-bd"/>
</dbReference>
<dbReference type="CDD" id="cd06445">
    <property type="entry name" value="ATase"/>
    <property type="match status" value="1"/>
</dbReference>
<sequence>MSQTGIGEEGSAPSSKALAQPAVSNGFSAQHWYSFPSSPRCGKGKNMEAKILKTDARFHQARIPHRLLNPVQGPRGSIQELNPAERRETESMGCRPGLHSAVADRFKSRDTSTSSVMLRQQRHTLVIRGKGKTGKNHEPHQIPTPPSHLPSSPQRGAPPSSGPYGSSPTRSPRAPSARTRCWQPISNPRRAPSGNALRRNPFAPEIPCHRVIATGGTLGGFKGKIGRRDGEGITLAEKRMLLRREGVKLEGDGEKLRVLGTAFRGFV</sequence>
<evidence type="ECO:0000256" key="11">
    <source>
        <dbReference type="ARBA" id="ARBA00049348"/>
    </source>
</evidence>
<evidence type="ECO:0000256" key="2">
    <source>
        <dbReference type="ARBA" id="ARBA00008711"/>
    </source>
</evidence>
<dbReference type="GeneID" id="4393473"/>
<evidence type="ECO:0000256" key="4">
    <source>
        <dbReference type="ARBA" id="ARBA00015377"/>
    </source>
</evidence>
<dbReference type="Gene3D" id="1.10.10.10">
    <property type="entry name" value="Winged helix-like DNA-binding domain superfamily/Winged helix DNA-binding domain"/>
    <property type="match status" value="1"/>
</dbReference>
<evidence type="ECO:0000256" key="8">
    <source>
        <dbReference type="ARBA" id="ARBA00023204"/>
    </source>
</evidence>
<proteinExistence type="inferred from homology"/>
<dbReference type="HOGENOM" id="CLU_1042075_0_0_1"/>
<dbReference type="SUPFAM" id="SSF46767">
    <property type="entry name" value="Methylated DNA-protein cysteine methyltransferase, C-terminal domain"/>
    <property type="match status" value="1"/>
</dbReference>
<feature type="region of interest" description="Disordered" evidence="12">
    <location>
        <begin position="104"/>
        <end position="196"/>
    </location>
</feature>
<keyword evidence="15" id="KW-1185">Reference proteome</keyword>
<feature type="domain" description="Methylated-DNA-[protein]-cysteine S-methyltransferase DNA binding" evidence="13">
    <location>
        <begin position="194"/>
        <end position="247"/>
    </location>
</feature>
<evidence type="ECO:0000313" key="14">
    <source>
        <dbReference type="EMBL" id="EAQ86850.1"/>
    </source>
</evidence>
<comment type="catalytic activity">
    <reaction evidence="1">
        <text>a 4-O-methyl-thymidine in DNA + L-cysteinyl-[protein] = a thymidine in DNA + S-methyl-L-cysteinyl-[protein]</text>
        <dbReference type="Rhea" id="RHEA:53428"/>
        <dbReference type="Rhea" id="RHEA-COMP:10131"/>
        <dbReference type="Rhea" id="RHEA-COMP:10132"/>
        <dbReference type="Rhea" id="RHEA-COMP:13555"/>
        <dbReference type="Rhea" id="RHEA-COMP:13556"/>
        <dbReference type="ChEBI" id="CHEBI:29950"/>
        <dbReference type="ChEBI" id="CHEBI:82612"/>
        <dbReference type="ChEBI" id="CHEBI:137386"/>
        <dbReference type="ChEBI" id="CHEBI:137387"/>
        <dbReference type="EC" id="2.1.1.63"/>
    </reaction>
</comment>
<dbReference type="VEuPathDB" id="FungiDB:CHGG_08103"/>
<dbReference type="eggNOG" id="ENOG502S8GR">
    <property type="taxonomic scope" value="Eukaryota"/>
</dbReference>
<dbReference type="GO" id="GO:0032259">
    <property type="term" value="P:methylation"/>
    <property type="evidence" value="ECO:0007669"/>
    <property type="project" value="UniProtKB-KW"/>
</dbReference>
<evidence type="ECO:0000256" key="12">
    <source>
        <dbReference type="SAM" id="MobiDB-lite"/>
    </source>
</evidence>
<dbReference type="STRING" id="306901.Q2GVA1"/>
<evidence type="ECO:0000256" key="7">
    <source>
        <dbReference type="ARBA" id="ARBA00022763"/>
    </source>
</evidence>
<evidence type="ECO:0000313" key="15">
    <source>
        <dbReference type="Proteomes" id="UP000001056"/>
    </source>
</evidence>
<comment type="catalytic activity">
    <reaction evidence="11">
        <text>a 6-O-methyl-2'-deoxyguanosine in DNA + L-cysteinyl-[protein] = S-methyl-L-cysteinyl-[protein] + a 2'-deoxyguanosine in DNA</text>
        <dbReference type="Rhea" id="RHEA:24000"/>
        <dbReference type="Rhea" id="RHEA-COMP:10131"/>
        <dbReference type="Rhea" id="RHEA-COMP:10132"/>
        <dbReference type="Rhea" id="RHEA-COMP:11367"/>
        <dbReference type="Rhea" id="RHEA-COMP:11368"/>
        <dbReference type="ChEBI" id="CHEBI:29950"/>
        <dbReference type="ChEBI" id="CHEBI:82612"/>
        <dbReference type="ChEBI" id="CHEBI:85445"/>
        <dbReference type="ChEBI" id="CHEBI:85448"/>
        <dbReference type="EC" id="2.1.1.63"/>
    </reaction>
</comment>